<evidence type="ECO:0000256" key="1">
    <source>
        <dbReference type="ARBA" id="ARBA00022669"/>
    </source>
</evidence>
<name>A0A1J1IME9_9DIPT</name>
<dbReference type="SMART" id="SM00494">
    <property type="entry name" value="ChtBD2"/>
    <property type="match status" value="2"/>
</dbReference>
<feature type="signal peptide" evidence="6">
    <location>
        <begin position="1"/>
        <end position="16"/>
    </location>
</feature>
<dbReference type="SUPFAM" id="SSF57625">
    <property type="entry name" value="Invertebrate chitin-binding proteins"/>
    <property type="match status" value="2"/>
</dbReference>
<dbReference type="InterPro" id="IPR036508">
    <property type="entry name" value="Chitin-bd_dom_sf"/>
</dbReference>
<evidence type="ECO:0000313" key="9">
    <source>
        <dbReference type="Proteomes" id="UP000183832"/>
    </source>
</evidence>
<evidence type="ECO:0000256" key="5">
    <source>
        <dbReference type="ARBA" id="ARBA00023180"/>
    </source>
</evidence>
<dbReference type="Gene3D" id="2.170.140.10">
    <property type="entry name" value="Chitin binding domain"/>
    <property type="match status" value="2"/>
</dbReference>
<keyword evidence="9" id="KW-1185">Reference proteome</keyword>
<dbReference type="PANTHER" id="PTHR23301">
    <property type="entry name" value="CHITIN BINDING PERITROPHIN-A"/>
    <property type="match status" value="1"/>
</dbReference>
<dbReference type="InterPro" id="IPR051940">
    <property type="entry name" value="Chitin_bind-dev_reg"/>
</dbReference>
<protein>
    <submittedName>
        <fullName evidence="8">CLUMA_CG014400, isoform A</fullName>
    </submittedName>
</protein>
<evidence type="ECO:0000313" key="8">
    <source>
        <dbReference type="EMBL" id="CRL00914.1"/>
    </source>
</evidence>
<keyword evidence="2 6" id="KW-0732">Signal</keyword>
<keyword evidence="3" id="KW-0677">Repeat</keyword>
<dbReference type="PANTHER" id="PTHR23301:SF0">
    <property type="entry name" value="CHITIN-BINDING TYPE-2 DOMAIN-CONTAINING PROTEIN-RELATED"/>
    <property type="match status" value="1"/>
</dbReference>
<gene>
    <name evidence="8" type="primary">putative Peritrophin-1</name>
    <name evidence="8" type="ORF">CLUMA_CG014400</name>
</gene>
<dbReference type="STRING" id="568069.A0A1J1IME9"/>
<evidence type="ECO:0000256" key="2">
    <source>
        <dbReference type="ARBA" id="ARBA00022729"/>
    </source>
</evidence>
<feature type="domain" description="Chitin-binding type-2" evidence="7">
    <location>
        <begin position="88"/>
        <end position="147"/>
    </location>
</feature>
<dbReference type="AlphaFoldDB" id="A0A1J1IME9"/>
<evidence type="ECO:0000259" key="7">
    <source>
        <dbReference type="PROSITE" id="PS50940"/>
    </source>
</evidence>
<keyword evidence="1" id="KW-0147">Chitin-binding</keyword>
<keyword evidence="4" id="KW-1015">Disulfide bond</keyword>
<reference evidence="8 9" key="1">
    <citation type="submission" date="2015-04" db="EMBL/GenBank/DDBJ databases">
        <authorList>
            <person name="Syromyatnikov M.Y."/>
            <person name="Popov V.N."/>
        </authorList>
    </citation>
    <scope>NUCLEOTIDE SEQUENCE [LARGE SCALE GENOMIC DNA]</scope>
</reference>
<organism evidence="8 9">
    <name type="scientific">Clunio marinus</name>
    <dbReference type="NCBI Taxonomy" id="568069"/>
    <lineage>
        <taxon>Eukaryota</taxon>
        <taxon>Metazoa</taxon>
        <taxon>Ecdysozoa</taxon>
        <taxon>Arthropoda</taxon>
        <taxon>Hexapoda</taxon>
        <taxon>Insecta</taxon>
        <taxon>Pterygota</taxon>
        <taxon>Neoptera</taxon>
        <taxon>Endopterygota</taxon>
        <taxon>Diptera</taxon>
        <taxon>Nematocera</taxon>
        <taxon>Chironomoidea</taxon>
        <taxon>Chironomidae</taxon>
        <taxon>Clunio</taxon>
    </lineage>
</organism>
<dbReference type="InterPro" id="IPR002557">
    <property type="entry name" value="Chitin-bd_dom"/>
</dbReference>
<dbReference type="GO" id="GO:0008061">
    <property type="term" value="F:chitin binding"/>
    <property type="evidence" value="ECO:0007669"/>
    <property type="project" value="UniProtKB-KW"/>
</dbReference>
<keyword evidence="5" id="KW-0325">Glycoprotein</keyword>
<accession>A0A1J1IME9</accession>
<dbReference type="Proteomes" id="UP000183832">
    <property type="component" value="Unassembled WGS sequence"/>
</dbReference>
<dbReference type="Pfam" id="PF01607">
    <property type="entry name" value="CBM_14"/>
    <property type="match status" value="2"/>
</dbReference>
<dbReference type="EMBL" id="CVRI01000055">
    <property type="protein sequence ID" value="CRL00914.1"/>
    <property type="molecule type" value="Genomic_DNA"/>
</dbReference>
<evidence type="ECO:0000256" key="4">
    <source>
        <dbReference type="ARBA" id="ARBA00023157"/>
    </source>
</evidence>
<sequence length="168" mass="18799">MIKSLVLLLVCTLVQSQTIGPGVPDSRCPPGTPNPPLHLSHPYFCDVFFTCVGGLAFPQRCPYGQHFSVQKSRCDWPEVANCGGSSPPGICPPGDPRPPVFLPHEYDCGRFYQCVWGEPMEINCPPGMHWNIIDSVCDWPERANCNLTTTRYWTTTSRRTTSTRRRSV</sequence>
<dbReference type="PROSITE" id="PS50940">
    <property type="entry name" value="CHIT_BIND_II"/>
    <property type="match status" value="2"/>
</dbReference>
<dbReference type="OrthoDB" id="8194732at2759"/>
<evidence type="ECO:0000256" key="6">
    <source>
        <dbReference type="SAM" id="SignalP"/>
    </source>
</evidence>
<feature type="chain" id="PRO_5013244205" evidence="6">
    <location>
        <begin position="17"/>
        <end position="168"/>
    </location>
</feature>
<feature type="domain" description="Chitin-binding type-2" evidence="7">
    <location>
        <begin position="25"/>
        <end position="84"/>
    </location>
</feature>
<proteinExistence type="predicted"/>
<evidence type="ECO:0000256" key="3">
    <source>
        <dbReference type="ARBA" id="ARBA00022737"/>
    </source>
</evidence>
<dbReference type="GO" id="GO:0005576">
    <property type="term" value="C:extracellular region"/>
    <property type="evidence" value="ECO:0007669"/>
    <property type="project" value="InterPro"/>
</dbReference>